<protein>
    <recommendedName>
        <fullName evidence="2">Retrotransposon gag domain-containing protein</fullName>
    </recommendedName>
</protein>
<name>A0A0A9FZ70_ARUDO</name>
<evidence type="ECO:0008006" key="2">
    <source>
        <dbReference type="Google" id="ProtNLM"/>
    </source>
</evidence>
<sequence length="53" mass="6164">MWTSLRDLYEPSGQSLYIDALRQEQLLQQGDATVEEFYAQMSVVWRQLDSLGP</sequence>
<organism evidence="1">
    <name type="scientific">Arundo donax</name>
    <name type="common">Giant reed</name>
    <name type="synonym">Donax arundinaceus</name>
    <dbReference type="NCBI Taxonomy" id="35708"/>
    <lineage>
        <taxon>Eukaryota</taxon>
        <taxon>Viridiplantae</taxon>
        <taxon>Streptophyta</taxon>
        <taxon>Embryophyta</taxon>
        <taxon>Tracheophyta</taxon>
        <taxon>Spermatophyta</taxon>
        <taxon>Magnoliopsida</taxon>
        <taxon>Liliopsida</taxon>
        <taxon>Poales</taxon>
        <taxon>Poaceae</taxon>
        <taxon>PACMAD clade</taxon>
        <taxon>Arundinoideae</taxon>
        <taxon>Arundineae</taxon>
        <taxon>Arundo</taxon>
    </lineage>
</organism>
<accession>A0A0A9FZ70</accession>
<dbReference type="EMBL" id="GBRH01180324">
    <property type="protein sequence ID" value="JAE17572.1"/>
    <property type="molecule type" value="Transcribed_RNA"/>
</dbReference>
<evidence type="ECO:0000313" key="1">
    <source>
        <dbReference type="EMBL" id="JAE17572.1"/>
    </source>
</evidence>
<reference evidence="1" key="1">
    <citation type="submission" date="2014-09" db="EMBL/GenBank/DDBJ databases">
        <authorList>
            <person name="Magalhaes I.L.F."/>
            <person name="Oliveira U."/>
            <person name="Santos F.R."/>
            <person name="Vidigal T.H.D.A."/>
            <person name="Brescovit A.D."/>
            <person name="Santos A.J."/>
        </authorList>
    </citation>
    <scope>NUCLEOTIDE SEQUENCE</scope>
    <source>
        <tissue evidence="1">Shoot tissue taken approximately 20 cm above the soil surface</tissue>
    </source>
</reference>
<reference evidence="1" key="2">
    <citation type="journal article" date="2015" name="Data Brief">
        <title>Shoot transcriptome of the giant reed, Arundo donax.</title>
        <authorList>
            <person name="Barrero R.A."/>
            <person name="Guerrero F.D."/>
            <person name="Moolhuijzen P."/>
            <person name="Goolsby J.A."/>
            <person name="Tidwell J."/>
            <person name="Bellgard S.E."/>
            <person name="Bellgard M.I."/>
        </authorList>
    </citation>
    <scope>NUCLEOTIDE SEQUENCE</scope>
    <source>
        <tissue evidence="1">Shoot tissue taken approximately 20 cm above the soil surface</tissue>
    </source>
</reference>
<proteinExistence type="predicted"/>
<dbReference type="AlphaFoldDB" id="A0A0A9FZ70"/>